<evidence type="ECO:0000313" key="7">
    <source>
        <dbReference type="EMBL" id="CAB4623082.1"/>
    </source>
</evidence>
<dbReference type="Gene3D" id="1.10.3730.10">
    <property type="entry name" value="ProC C-terminal domain-like"/>
    <property type="match status" value="1"/>
</dbReference>
<dbReference type="InterPro" id="IPR036291">
    <property type="entry name" value="NAD(P)-bd_dom_sf"/>
</dbReference>
<dbReference type="InterPro" id="IPR028939">
    <property type="entry name" value="P5C_Rdtase_cat_N"/>
</dbReference>
<keyword evidence="2" id="KW-0521">NADP</keyword>
<feature type="domain" description="Pyrroline-5-carboxylate reductase dimerisation" evidence="6">
    <location>
        <begin position="147"/>
        <end position="251"/>
    </location>
</feature>
<dbReference type="AlphaFoldDB" id="A0A6J6I984"/>
<evidence type="ECO:0000259" key="6">
    <source>
        <dbReference type="Pfam" id="PF14748"/>
    </source>
</evidence>
<organism evidence="7">
    <name type="scientific">freshwater metagenome</name>
    <dbReference type="NCBI Taxonomy" id="449393"/>
    <lineage>
        <taxon>unclassified sequences</taxon>
        <taxon>metagenomes</taxon>
        <taxon>ecological metagenomes</taxon>
    </lineage>
</organism>
<evidence type="ECO:0000256" key="4">
    <source>
        <dbReference type="SAM" id="MobiDB-lite"/>
    </source>
</evidence>
<feature type="region of interest" description="Disordered" evidence="4">
    <location>
        <begin position="16"/>
        <end position="43"/>
    </location>
</feature>
<protein>
    <submittedName>
        <fullName evidence="7">Unannotated protein</fullName>
    </submittedName>
</protein>
<dbReference type="PROSITE" id="PS00521">
    <property type="entry name" value="P5CR"/>
    <property type="match status" value="1"/>
</dbReference>
<dbReference type="InterPro" id="IPR000304">
    <property type="entry name" value="Pyrroline-COOH_reductase"/>
</dbReference>
<dbReference type="PIRSF" id="PIRSF000193">
    <property type="entry name" value="Pyrrol-5-carb_rd"/>
    <property type="match status" value="1"/>
</dbReference>
<dbReference type="Gene3D" id="3.40.50.720">
    <property type="entry name" value="NAD(P)-binding Rossmann-like Domain"/>
    <property type="match status" value="1"/>
</dbReference>
<accession>A0A6J6I984</accession>
<dbReference type="HAMAP" id="MF_01925">
    <property type="entry name" value="P5C_reductase"/>
    <property type="match status" value="1"/>
</dbReference>
<dbReference type="PANTHER" id="PTHR11645:SF0">
    <property type="entry name" value="PYRROLINE-5-CARBOXYLATE REDUCTASE 3"/>
    <property type="match status" value="1"/>
</dbReference>
<dbReference type="FunFam" id="1.10.3730.10:FF:000001">
    <property type="entry name" value="Pyrroline-5-carboxylate reductase"/>
    <property type="match status" value="1"/>
</dbReference>
<dbReference type="InterPro" id="IPR053790">
    <property type="entry name" value="P5CR-like_CS"/>
</dbReference>
<dbReference type="Pfam" id="PF14748">
    <property type="entry name" value="P5CR_dimer"/>
    <property type="match status" value="1"/>
</dbReference>
<dbReference type="InterPro" id="IPR029036">
    <property type="entry name" value="P5CR_dimer"/>
</dbReference>
<dbReference type="SUPFAM" id="SSF48179">
    <property type="entry name" value="6-phosphogluconate dehydrogenase C-terminal domain-like"/>
    <property type="match status" value="1"/>
</dbReference>
<proteinExistence type="inferred from homology"/>
<evidence type="ECO:0000256" key="2">
    <source>
        <dbReference type="ARBA" id="ARBA00022857"/>
    </source>
</evidence>
<evidence type="ECO:0000259" key="5">
    <source>
        <dbReference type="Pfam" id="PF03807"/>
    </source>
</evidence>
<dbReference type="SUPFAM" id="SSF51735">
    <property type="entry name" value="NAD(P)-binding Rossmann-fold domains"/>
    <property type="match status" value="1"/>
</dbReference>
<keyword evidence="3" id="KW-0560">Oxidoreductase</keyword>
<comment type="similarity">
    <text evidence="1">Belongs to the pyrroline-5-carboxylate reductase family.</text>
</comment>
<sequence>MGGAILDGLRAAESTAKIRATTRTSTTNRPGVESRSTESDPGANRWAVDGASLVIIGVKPATVIALLEDIVDALDPDTLIVSVAAGITTATMESVVPNPIVRSMPNTPALVGKGVTGISAGSRATAEHLARARSVFELVGWVLEIPEDRINALSTISGSGPAYVFHAMEQWTTAARELGFSDEDARHLVEKTFAGATALLEVSDVGPAELRRRVTSPNGTTERAIAVLDDAHLAEIYRAAAEAALARAEELARELGR</sequence>
<evidence type="ECO:0000256" key="1">
    <source>
        <dbReference type="ARBA" id="ARBA00005525"/>
    </source>
</evidence>
<evidence type="ECO:0000256" key="3">
    <source>
        <dbReference type="ARBA" id="ARBA00023002"/>
    </source>
</evidence>
<dbReference type="GO" id="GO:0055129">
    <property type="term" value="P:L-proline biosynthetic process"/>
    <property type="evidence" value="ECO:0007669"/>
    <property type="project" value="TreeGrafter"/>
</dbReference>
<dbReference type="EMBL" id="CAEZVJ010000014">
    <property type="protein sequence ID" value="CAB4623082.1"/>
    <property type="molecule type" value="Genomic_DNA"/>
</dbReference>
<dbReference type="InterPro" id="IPR008927">
    <property type="entry name" value="6-PGluconate_DH-like_C_sf"/>
</dbReference>
<dbReference type="NCBIfam" id="TIGR00112">
    <property type="entry name" value="proC"/>
    <property type="match status" value="1"/>
</dbReference>
<reference evidence="7" key="1">
    <citation type="submission" date="2020-05" db="EMBL/GenBank/DDBJ databases">
        <authorList>
            <person name="Chiriac C."/>
            <person name="Salcher M."/>
            <person name="Ghai R."/>
            <person name="Kavagutti S V."/>
        </authorList>
    </citation>
    <scope>NUCLEOTIDE SEQUENCE</scope>
</reference>
<dbReference type="PANTHER" id="PTHR11645">
    <property type="entry name" value="PYRROLINE-5-CARBOXYLATE REDUCTASE"/>
    <property type="match status" value="1"/>
</dbReference>
<dbReference type="Pfam" id="PF03807">
    <property type="entry name" value="F420_oxidored"/>
    <property type="match status" value="1"/>
</dbReference>
<name>A0A6J6I984_9ZZZZ</name>
<dbReference type="GO" id="GO:0004735">
    <property type="term" value="F:pyrroline-5-carboxylate reductase activity"/>
    <property type="evidence" value="ECO:0007669"/>
    <property type="project" value="InterPro"/>
</dbReference>
<feature type="domain" description="Pyrroline-5-carboxylate reductase catalytic N-terminal" evidence="5">
    <location>
        <begin position="1"/>
        <end position="86"/>
    </location>
</feature>
<gene>
    <name evidence="7" type="ORF">UFOPK1961_00225</name>
</gene>